<evidence type="ECO:0000313" key="3">
    <source>
        <dbReference type="Proteomes" id="UP000663855"/>
    </source>
</evidence>
<dbReference type="Proteomes" id="UP000663855">
    <property type="component" value="Unassembled WGS sequence"/>
</dbReference>
<comment type="caution">
    <text evidence="1">The sequence shown here is derived from an EMBL/GenBank/DDBJ whole genome shotgun (WGS) entry which is preliminary data.</text>
</comment>
<sequence length="85" mass="9843">MNDNVQAFSVYQQSLANQDKIVSSDCLDAVQTYKAIEQVFEHQDQSLKTSSFVKPVIKNIRIPQVPKQFRIKNFRMKLILKGTKK</sequence>
<dbReference type="AlphaFoldDB" id="A0A815WDL0"/>
<dbReference type="Proteomes" id="UP000681967">
    <property type="component" value="Unassembled WGS sequence"/>
</dbReference>
<gene>
    <name evidence="2" type="ORF">BYL167_LOCUS37594</name>
    <name evidence="1" type="ORF">CJN711_LOCUS29821</name>
</gene>
<protein>
    <submittedName>
        <fullName evidence="1">Uncharacterized protein</fullName>
    </submittedName>
</protein>
<reference evidence="1" key="1">
    <citation type="submission" date="2021-02" db="EMBL/GenBank/DDBJ databases">
        <authorList>
            <person name="Nowell W R."/>
        </authorList>
    </citation>
    <scope>NUCLEOTIDE SEQUENCE</scope>
</reference>
<proteinExistence type="predicted"/>
<organism evidence="1 3">
    <name type="scientific">Rotaria magnacalcarata</name>
    <dbReference type="NCBI Taxonomy" id="392030"/>
    <lineage>
        <taxon>Eukaryota</taxon>
        <taxon>Metazoa</taxon>
        <taxon>Spiralia</taxon>
        <taxon>Gnathifera</taxon>
        <taxon>Rotifera</taxon>
        <taxon>Eurotatoria</taxon>
        <taxon>Bdelloidea</taxon>
        <taxon>Philodinida</taxon>
        <taxon>Philodinidae</taxon>
        <taxon>Rotaria</taxon>
    </lineage>
</organism>
<name>A0A815WDL0_9BILA</name>
<dbReference type="EMBL" id="CAJOBH010085548">
    <property type="protein sequence ID" value="CAF4538485.1"/>
    <property type="molecule type" value="Genomic_DNA"/>
</dbReference>
<evidence type="ECO:0000313" key="1">
    <source>
        <dbReference type="EMBL" id="CAF1542575.1"/>
    </source>
</evidence>
<dbReference type="EMBL" id="CAJNOV010014220">
    <property type="protein sequence ID" value="CAF1542575.1"/>
    <property type="molecule type" value="Genomic_DNA"/>
</dbReference>
<accession>A0A815WDL0</accession>
<evidence type="ECO:0000313" key="2">
    <source>
        <dbReference type="EMBL" id="CAF4538485.1"/>
    </source>
</evidence>